<reference evidence="1" key="1">
    <citation type="submission" date="2024-07" db="EMBL/GenBank/DDBJ databases">
        <title>Identification and characteristics of an arsenic-resistant bacterial isolate, which belongs to a novel species.</title>
        <authorList>
            <person name="Juszczyk A."/>
            <person name="Kowalczyk A."/>
            <person name="Was K."/>
            <person name="Kosowicz W."/>
            <person name="Budzyn A."/>
            <person name="Latowski D."/>
        </authorList>
    </citation>
    <scope>NUCLEOTIDE SEQUENCE</scope>
    <source>
        <strain evidence="1">As8PL</strain>
    </source>
</reference>
<gene>
    <name evidence="1" type="ORF">AB3N04_13645</name>
</gene>
<proteinExistence type="predicted"/>
<dbReference type="AlphaFoldDB" id="A0AB39BYT1"/>
<dbReference type="EMBL" id="CP162551">
    <property type="protein sequence ID" value="XDI38848.1"/>
    <property type="molecule type" value="Genomic_DNA"/>
</dbReference>
<evidence type="ECO:0008006" key="2">
    <source>
        <dbReference type="Google" id="ProtNLM"/>
    </source>
</evidence>
<name>A0AB39BYT1_9BACI</name>
<accession>A0AB39BYT1</accession>
<organism evidence="1">
    <name type="scientific">Alkalihalophilus sp. As8PL</name>
    <dbReference type="NCBI Taxonomy" id="3237103"/>
    <lineage>
        <taxon>Bacteria</taxon>
        <taxon>Bacillati</taxon>
        <taxon>Bacillota</taxon>
        <taxon>Bacilli</taxon>
        <taxon>Bacillales</taxon>
        <taxon>Bacillaceae</taxon>
        <taxon>Alkalihalophilus</taxon>
    </lineage>
</organism>
<sequence>MLIAVLTLVITIVVQINKKK</sequence>
<protein>
    <recommendedName>
        <fullName evidence="2">Holin-like toxin</fullName>
    </recommendedName>
</protein>
<dbReference type="RefSeq" id="WP_368506054.1">
    <property type="nucleotide sequence ID" value="NZ_CP162551.1"/>
</dbReference>
<evidence type="ECO:0000313" key="1">
    <source>
        <dbReference type="EMBL" id="XDI38848.1"/>
    </source>
</evidence>